<dbReference type="Gene3D" id="3.80.10.10">
    <property type="entry name" value="Ribonuclease Inhibitor"/>
    <property type="match status" value="1"/>
</dbReference>
<protein>
    <recommendedName>
        <fullName evidence="3">F-box domain-containing protein</fullName>
    </recommendedName>
</protein>
<accession>A0A166C458</accession>
<keyword evidence="2" id="KW-1185">Reference proteome</keyword>
<sequence>MMSPRLQSSSRTAIQFLFQEFPQSLEHLYCSDMAIPEDVVHCPSLTTITVGNNCLNRQNMETTLQVLCEIAHLTSLSFVSCFQQRIPMVHIPSMDSPDDEAFTLSDVQTITFAYITIEDASRILSSLVLPRLISVTFTNIGMLHRPGRDAIEDICDPDLQRVIDQGIFLQLSWDEQDLVYHFRALLFDGHCPTWREVDTGSLKASFKFFECDNSADDPNPDPVMPKFPHPLLNFFDTLAQFSFENVQVLNVIAPETFPFSHLPGLATEVLFNMCSSVTTLHLHNLNGTEIWERLAYVEEWGEFLYLCPSLTAMTLNCCEGNGLSLEQLLAVRKGMGHGLRYCEFRDLELSPVGFDLDLLVEYVDELKVF</sequence>
<dbReference type="SUPFAM" id="SSF52047">
    <property type="entry name" value="RNI-like"/>
    <property type="match status" value="1"/>
</dbReference>
<name>A0A166C458_9AGAM</name>
<proteinExistence type="predicted"/>
<gene>
    <name evidence="1" type="ORF">SISSUDRAFT_1048975</name>
</gene>
<evidence type="ECO:0000313" key="2">
    <source>
        <dbReference type="Proteomes" id="UP000076798"/>
    </source>
</evidence>
<evidence type="ECO:0008006" key="3">
    <source>
        <dbReference type="Google" id="ProtNLM"/>
    </source>
</evidence>
<reference evidence="1 2" key="1">
    <citation type="journal article" date="2016" name="Mol. Biol. Evol.">
        <title>Comparative Genomics of Early-Diverging Mushroom-Forming Fungi Provides Insights into the Origins of Lignocellulose Decay Capabilities.</title>
        <authorList>
            <person name="Nagy L.G."/>
            <person name="Riley R."/>
            <person name="Tritt A."/>
            <person name="Adam C."/>
            <person name="Daum C."/>
            <person name="Floudas D."/>
            <person name="Sun H."/>
            <person name="Yadav J.S."/>
            <person name="Pangilinan J."/>
            <person name="Larsson K.H."/>
            <person name="Matsuura K."/>
            <person name="Barry K."/>
            <person name="Labutti K."/>
            <person name="Kuo R."/>
            <person name="Ohm R.A."/>
            <person name="Bhattacharya S.S."/>
            <person name="Shirouzu T."/>
            <person name="Yoshinaga Y."/>
            <person name="Martin F.M."/>
            <person name="Grigoriev I.V."/>
            <person name="Hibbett D.S."/>
        </authorList>
    </citation>
    <scope>NUCLEOTIDE SEQUENCE [LARGE SCALE GENOMIC DNA]</scope>
    <source>
        <strain evidence="1 2">HHB10207 ss-3</strain>
    </source>
</reference>
<dbReference type="InterPro" id="IPR032675">
    <property type="entry name" value="LRR_dom_sf"/>
</dbReference>
<evidence type="ECO:0000313" key="1">
    <source>
        <dbReference type="EMBL" id="KZT37056.1"/>
    </source>
</evidence>
<dbReference type="AlphaFoldDB" id="A0A166C458"/>
<dbReference type="Proteomes" id="UP000076798">
    <property type="component" value="Unassembled WGS sequence"/>
</dbReference>
<organism evidence="1 2">
    <name type="scientific">Sistotremastrum suecicum HHB10207 ss-3</name>
    <dbReference type="NCBI Taxonomy" id="1314776"/>
    <lineage>
        <taxon>Eukaryota</taxon>
        <taxon>Fungi</taxon>
        <taxon>Dikarya</taxon>
        <taxon>Basidiomycota</taxon>
        <taxon>Agaricomycotina</taxon>
        <taxon>Agaricomycetes</taxon>
        <taxon>Sistotremastrales</taxon>
        <taxon>Sistotremastraceae</taxon>
        <taxon>Sistotremastrum</taxon>
    </lineage>
</organism>
<dbReference type="EMBL" id="KV428092">
    <property type="protein sequence ID" value="KZT37056.1"/>
    <property type="molecule type" value="Genomic_DNA"/>
</dbReference>